<evidence type="ECO:0000256" key="4">
    <source>
        <dbReference type="ARBA" id="ARBA00022723"/>
    </source>
</evidence>
<dbReference type="GO" id="GO:0016491">
    <property type="term" value="F:oxidoreductase activity"/>
    <property type="evidence" value="ECO:0007669"/>
    <property type="project" value="UniProtKB-KW"/>
</dbReference>
<organism evidence="10 11">
    <name type="scientific">Desulfosarcina widdelii</name>
    <dbReference type="NCBI Taxonomy" id="947919"/>
    <lineage>
        <taxon>Bacteria</taxon>
        <taxon>Pseudomonadati</taxon>
        <taxon>Thermodesulfobacteriota</taxon>
        <taxon>Desulfobacteria</taxon>
        <taxon>Desulfobacterales</taxon>
        <taxon>Desulfosarcinaceae</taxon>
        <taxon>Desulfosarcina</taxon>
    </lineage>
</organism>
<dbReference type="InterPro" id="IPR006963">
    <property type="entry name" value="Mopterin_OxRdtase_4Fe-4S_dom"/>
</dbReference>
<dbReference type="InterPro" id="IPR009010">
    <property type="entry name" value="Asp_de-COase-like_dom_sf"/>
</dbReference>
<evidence type="ECO:0000256" key="6">
    <source>
        <dbReference type="ARBA" id="ARBA00023002"/>
    </source>
</evidence>
<evidence type="ECO:0000256" key="1">
    <source>
        <dbReference type="ARBA" id="ARBA00010312"/>
    </source>
</evidence>
<name>A0A5K7Z284_9BACT</name>
<dbReference type="AlphaFoldDB" id="A0A5K7Z284"/>
<gene>
    <name evidence="10" type="ORF">DSCW_32130</name>
</gene>
<dbReference type="Gene3D" id="1.10.3480.10">
    <property type="entry name" value="TorD-like"/>
    <property type="match status" value="1"/>
</dbReference>
<dbReference type="EMBL" id="AP021875">
    <property type="protein sequence ID" value="BBO75796.1"/>
    <property type="molecule type" value="Genomic_DNA"/>
</dbReference>
<dbReference type="GO" id="GO:0051539">
    <property type="term" value="F:4 iron, 4 sulfur cluster binding"/>
    <property type="evidence" value="ECO:0007669"/>
    <property type="project" value="UniProtKB-KW"/>
</dbReference>
<dbReference type="InterPro" id="IPR036411">
    <property type="entry name" value="TorD-like_sf"/>
</dbReference>
<dbReference type="GO" id="GO:0046872">
    <property type="term" value="F:metal ion binding"/>
    <property type="evidence" value="ECO:0007669"/>
    <property type="project" value="UniProtKB-KW"/>
</dbReference>
<keyword evidence="7" id="KW-0408">Iron</keyword>
<keyword evidence="6" id="KW-0560">Oxidoreductase</keyword>
<dbReference type="KEGG" id="dwd:DSCW_32130"/>
<dbReference type="InterPro" id="IPR006657">
    <property type="entry name" value="MoPterin_dinucl-bd_dom"/>
</dbReference>
<dbReference type="PANTHER" id="PTHR43742">
    <property type="entry name" value="TRIMETHYLAMINE-N-OXIDE REDUCTASE"/>
    <property type="match status" value="1"/>
</dbReference>
<dbReference type="RefSeq" id="WP_155304686.1">
    <property type="nucleotide sequence ID" value="NZ_AP021875.1"/>
</dbReference>
<evidence type="ECO:0000256" key="5">
    <source>
        <dbReference type="ARBA" id="ARBA00022729"/>
    </source>
</evidence>
<sequence>METKELAAARFTIQRFLATIFADEISEELYKALKSEAFLEALKDASGRFYSKEMRHGTHVLFEFMDSAGIDTFQNLKYEYADLFLNAGDNPVIPYESFYADREPTLYGETVFQMRESLRKHSLHKDPQYPEPEDHISVEFDFLAELNRREEVGDRSAAETRKDFGRRHMAWRTEFCAVLHSADKSGFYKAFAELTLAYLYVAHLESVPREEVAPVDPAADLIELGKVFRLLPLAKESFLLKPGAIDPLPARTVPTHCYACGALCGMTAKLKDGVLMSTAGLQGDIKGGGRLCPKGASARHHVYSAYRLKSPLIKENGRFRKASWDEALDKVVADFKSLDPNRIGYMRGNDFTNWIHEALFDHLGCPKTTHRPMCDNANRMSNEHNLSDKRPWINYQEADYILHFGMNELSTSYGQRKTAQLKAAVARGAKLVVLDPRRSETAALATEWIPIKPSTDAAVALAMCHVIIKNGLYDRDFVANWTTGFEEFKKRVMGEDDDTPKTPTWASRISGVPAETIERIALEFAKSTAKGAMSWTGLAQVPNGMYATAALQALNGLCGTFDAPGGPSLPFKRKLKPAWGKGQEKPPKGNAPKLNKLGMWSGWAPAYLLDDVDSGKLEGMICYFGDPVLSWGNQEAITEAINKMKFKVCIDAFMCNTALLCDVVLPDATWLEQSQIKPDWLYEAQISYWAEVIPPLYQSKSMYWITMELADRMGLGHFFPWKTIEEAFENQLDGLPCTLDQLKKKGYVITDEASYYKYKKWGSLNPPEGYGSSGNTKTGKYNFVNPVAQEKGVDPLPNYHDGPPDLATDATYPFHFGNFRIFEHEHSSTFSDWALMKSMSSNPLWINKMDAHDLQISEGDRVRLKSPWGQVEMTAHPTYDIMPGILGAAGGFGHLRGLEGDPKFPQFGGQNPPGIQKPNISEEMGGTPLLKYIKTRIEKI</sequence>
<dbReference type="InterPro" id="IPR006656">
    <property type="entry name" value="Mopterin_OxRdtase"/>
</dbReference>
<dbReference type="Pfam" id="PF02613">
    <property type="entry name" value="Nitrate_red_del"/>
    <property type="match status" value="1"/>
</dbReference>
<dbReference type="Gene3D" id="3.30.2070.10">
    <property type="entry name" value="Formate dehydrogenase/DMSO reductase"/>
    <property type="match status" value="1"/>
</dbReference>
<keyword evidence="8" id="KW-0411">Iron-sulfur</keyword>
<dbReference type="SMART" id="SM00926">
    <property type="entry name" value="Molybdop_Fe4S4"/>
    <property type="match status" value="1"/>
</dbReference>
<dbReference type="PANTHER" id="PTHR43742:SF9">
    <property type="entry name" value="TETRATHIONATE REDUCTASE SUBUNIT A"/>
    <property type="match status" value="1"/>
</dbReference>
<feature type="domain" description="4Fe-4S Mo/W bis-MGD-type" evidence="9">
    <location>
        <begin position="250"/>
        <end position="306"/>
    </location>
</feature>
<dbReference type="InterPro" id="IPR020945">
    <property type="entry name" value="DMSO/NO3_reduct_chaperone"/>
</dbReference>
<dbReference type="Pfam" id="PF00384">
    <property type="entry name" value="Molybdopterin"/>
    <property type="match status" value="1"/>
</dbReference>
<dbReference type="Gene3D" id="3.40.228.10">
    <property type="entry name" value="Dimethylsulfoxide Reductase, domain 2"/>
    <property type="match status" value="1"/>
</dbReference>
<evidence type="ECO:0000256" key="2">
    <source>
        <dbReference type="ARBA" id="ARBA00022485"/>
    </source>
</evidence>
<dbReference type="OrthoDB" id="9803192at2"/>
<dbReference type="PROSITE" id="PS51669">
    <property type="entry name" value="4FE4S_MOW_BIS_MGD"/>
    <property type="match status" value="1"/>
</dbReference>
<evidence type="ECO:0000256" key="3">
    <source>
        <dbReference type="ARBA" id="ARBA00022505"/>
    </source>
</evidence>
<keyword evidence="11" id="KW-1185">Reference proteome</keyword>
<dbReference type="SUPFAM" id="SSF89155">
    <property type="entry name" value="TorD-like"/>
    <property type="match status" value="1"/>
</dbReference>
<evidence type="ECO:0000256" key="7">
    <source>
        <dbReference type="ARBA" id="ARBA00023004"/>
    </source>
</evidence>
<keyword evidence="4" id="KW-0479">Metal-binding</keyword>
<keyword evidence="5" id="KW-0732">Signal</keyword>
<keyword evidence="2" id="KW-0004">4Fe-4S</keyword>
<dbReference type="SUPFAM" id="SSF50692">
    <property type="entry name" value="ADC-like"/>
    <property type="match status" value="1"/>
</dbReference>
<comment type="similarity">
    <text evidence="1">Belongs to the prokaryotic molybdopterin-containing oxidoreductase family.</text>
</comment>
<dbReference type="SUPFAM" id="SSF53706">
    <property type="entry name" value="Formate dehydrogenase/DMSO reductase, domains 1-3"/>
    <property type="match status" value="1"/>
</dbReference>
<accession>A0A5K7Z284</accession>
<dbReference type="Pfam" id="PF04879">
    <property type="entry name" value="Molybdop_Fe4S4"/>
    <property type="match status" value="1"/>
</dbReference>
<evidence type="ECO:0000313" key="10">
    <source>
        <dbReference type="EMBL" id="BBO75796.1"/>
    </source>
</evidence>
<protein>
    <recommendedName>
        <fullName evidence="9">4Fe-4S Mo/W bis-MGD-type domain-containing protein</fullName>
    </recommendedName>
</protein>
<keyword evidence="3" id="KW-0500">Molybdenum</keyword>
<dbReference type="Pfam" id="PF01568">
    <property type="entry name" value="Molydop_binding"/>
    <property type="match status" value="1"/>
</dbReference>
<proteinExistence type="inferred from homology"/>
<dbReference type="GO" id="GO:0043546">
    <property type="term" value="F:molybdopterin cofactor binding"/>
    <property type="evidence" value="ECO:0007669"/>
    <property type="project" value="InterPro"/>
</dbReference>
<dbReference type="InterPro" id="IPR050612">
    <property type="entry name" value="Prok_Mopterin_Oxidored"/>
</dbReference>
<evidence type="ECO:0000256" key="8">
    <source>
        <dbReference type="ARBA" id="ARBA00023014"/>
    </source>
</evidence>
<dbReference type="Gene3D" id="2.40.40.20">
    <property type="match status" value="1"/>
</dbReference>
<evidence type="ECO:0000259" key="9">
    <source>
        <dbReference type="PROSITE" id="PS51669"/>
    </source>
</evidence>
<evidence type="ECO:0000313" key="11">
    <source>
        <dbReference type="Proteomes" id="UP000427769"/>
    </source>
</evidence>
<reference evidence="10 11" key="1">
    <citation type="submission" date="2019-11" db="EMBL/GenBank/DDBJ databases">
        <title>Comparative genomics of hydrocarbon-degrading Desulfosarcina strains.</title>
        <authorList>
            <person name="Watanabe M."/>
            <person name="Kojima H."/>
            <person name="Fukui M."/>
        </authorList>
    </citation>
    <scope>NUCLEOTIDE SEQUENCE [LARGE SCALE GENOMIC DNA]</scope>
    <source>
        <strain evidence="10 11">PP31</strain>
    </source>
</reference>
<dbReference type="Gene3D" id="3.40.50.740">
    <property type="match status" value="1"/>
</dbReference>
<dbReference type="Gene3D" id="2.20.25.90">
    <property type="entry name" value="ADC-like domains"/>
    <property type="match status" value="1"/>
</dbReference>
<dbReference type="Proteomes" id="UP000427769">
    <property type="component" value="Chromosome"/>
</dbReference>